<dbReference type="EC" id="3.1.3.48" evidence="2"/>
<evidence type="ECO:0000256" key="6">
    <source>
        <dbReference type="ARBA" id="ARBA00023157"/>
    </source>
</evidence>
<dbReference type="SUPFAM" id="SSF52799">
    <property type="entry name" value="(Phosphotyrosine protein) phosphatases II"/>
    <property type="match status" value="1"/>
</dbReference>
<keyword evidence="12" id="KW-1185">Reference proteome</keyword>
<gene>
    <name evidence="11" type="ORF">BSTOLATCC_MIC31748</name>
</gene>
<feature type="domain" description="Tyrosine specific protein phosphatases" evidence="10">
    <location>
        <begin position="78"/>
        <end position="152"/>
    </location>
</feature>
<evidence type="ECO:0000256" key="8">
    <source>
        <dbReference type="ARBA" id="ARBA00023289"/>
    </source>
</evidence>
<evidence type="ECO:0000256" key="7">
    <source>
        <dbReference type="ARBA" id="ARBA00023288"/>
    </source>
</evidence>
<comment type="catalytic activity">
    <reaction evidence="9">
        <text>O-phospho-L-tyrosyl-[protein] + H2O = L-tyrosyl-[protein] + phosphate</text>
        <dbReference type="Rhea" id="RHEA:10684"/>
        <dbReference type="Rhea" id="RHEA-COMP:10136"/>
        <dbReference type="Rhea" id="RHEA-COMP:20101"/>
        <dbReference type="ChEBI" id="CHEBI:15377"/>
        <dbReference type="ChEBI" id="CHEBI:43474"/>
        <dbReference type="ChEBI" id="CHEBI:46858"/>
        <dbReference type="ChEBI" id="CHEBI:61978"/>
        <dbReference type="EC" id="3.1.3.48"/>
    </reaction>
</comment>
<name>A0AAU9JA46_9CILI</name>
<evidence type="ECO:0000313" key="12">
    <source>
        <dbReference type="Proteomes" id="UP001162131"/>
    </source>
</evidence>
<dbReference type="PANTHER" id="PTHR23339">
    <property type="entry name" value="TYROSINE SPECIFIC PROTEIN PHOSPHATASE AND DUAL SPECIFICITY PROTEIN PHOSPHATASE"/>
    <property type="match status" value="1"/>
</dbReference>
<dbReference type="Gene3D" id="3.90.190.10">
    <property type="entry name" value="Protein tyrosine phosphatase superfamily"/>
    <property type="match status" value="1"/>
</dbReference>
<dbReference type="Proteomes" id="UP001162131">
    <property type="component" value="Unassembled WGS sequence"/>
</dbReference>
<keyword evidence="8" id="KW-0636">Prenylation</keyword>
<keyword evidence="6" id="KW-1015">Disulfide bond</keyword>
<dbReference type="SMART" id="SM00404">
    <property type="entry name" value="PTPc_motif"/>
    <property type="match status" value="1"/>
</dbReference>
<evidence type="ECO:0000256" key="3">
    <source>
        <dbReference type="ARBA" id="ARBA00022481"/>
    </source>
</evidence>
<evidence type="ECO:0000256" key="2">
    <source>
        <dbReference type="ARBA" id="ARBA00013064"/>
    </source>
</evidence>
<dbReference type="PROSITE" id="PS50056">
    <property type="entry name" value="TYR_PHOSPHATASE_2"/>
    <property type="match status" value="1"/>
</dbReference>
<evidence type="ECO:0000256" key="1">
    <source>
        <dbReference type="ARBA" id="ARBA00009580"/>
    </source>
</evidence>
<evidence type="ECO:0000259" key="10">
    <source>
        <dbReference type="PROSITE" id="PS50056"/>
    </source>
</evidence>
<dbReference type="EMBL" id="CAJZBQ010000032">
    <property type="protein sequence ID" value="CAG9322625.1"/>
    <property type="molecule type" value="Genomic_DNA"/>
</dbReference>
<evidence type="ECO:0000256" key="5">
    <source>
        <dbReference type="ARBA" id="ARBA00022912"/>
    </source>
</evidence>
<proteinExistence type="inferred from homology"/>
<dbReference type="InterPro" id="IPR003595">
    <property type="entry name" value="Tyr_Pase_cat"/>
</dbReference>
<dbReference type="GO" id="GO:0004725">
    <property type="term" value="F:protein tyrosine phosphatase activity"/>
    <property type="evidence" value="ECO:0007669"/>
    <property type="project" value="UniProtKB-EC"/>
</dbReference>
<keyword evidence="4" id="KW-0378">Hydrolase</keyword>
<dbReference type="InterPro" id="IPR000387">
    <property type="entry name" value="Tyr_Pase_dom"/>
</dbReference>
<comment type="similarity">
    <text evidence="1">Belongs to the protein-tyrosine phosphatase family.</text>
</comment>
<evidence type="ECO:0000256" key="4">
    <source>
        <dbReference type="ARBA" id="ARBA00022801"/>
    </source>
</evidence>
<comment type="caution">
    <text evidence="11">The sequence shown here is derived from an EMBL/GenBank/DDBJ whole genome shotgun (WGS) entry which is preliminary data.</text>
</comment>
<dbReference type="FunFam" id="3.90.190.10:FF:000086">
    <property type="entry name" value="Protein tyrosine phosphatase-like protein"/>
    <property type="match status" value="1"/>
</dbReference>
<dbReference type="GO" id="GO:0005737">
    <property type="term" value="C:cytoplasm"/>
    <property type="evidence" value="ECO:0007669"/>
    <property type="project" value="UniProtKB-ARBA"/>
</dbReference>
<sequence length="170" mass="18762">MINKPSLISSGGLKFIVMDAPSDENAEIYAEELEHLGVVHLARTCEGMYDDRVFEERGIEIHKLNFTDGSAPPKAVILKWLSLVKNTFFENGKIKVTQGKSPCIAVHCLAGLGRAPVLVAIALIEAGLDPNHAVSLIRKHRQGALNFYQIKFLNSYKKIGVYRPSCCVLL</sequence>
<protein>
    <recommendedName>
        <fullName evidence="2">protein-tyrosine-phosphatase</fullName>
        <ecNumber evidence="2">3.1.3.48</ecNumber>
    </recommendedName>
</protein>
<keyword evidence="7" id="KW-0449">Lipoprotein</keyword>
<accession>A0AAU9JA46</accession>
<dbReference type="InterPro" id="IPR050561">
    <property type="entry name" value="PTP"/>
</dbReference>
<evidence type="ECO:0000256" key="9">
    <source>
        <dbReference type="ARBA" id="ARBA00051722"/>
    </source>
</evidence>
<organism evidence="11 12">
    <name type="scientific">Blepharisma stoltei</name>
    <dbReference type="NCBI Taxonomy" id="1481888"/>
    <lineage>
        <taxon>Eukaryota</taxon>
        <taxon>Sar</taxon>
        <taxon>Alveolata</taxon>
        <taxon>Ciliophora</taxon>
        <taxon>Postciliodesmatophora</taxon>
        <taxon>Heterotrichea</taxon>
        <taxon>Heterotrichida</taxon>
        <taxon>Blepharismidae</taxon>
        <taxon>Blepharisma</taxon>
    </lineage>
</organism>
<keyword evidence="5" id="KW-0904">Protein phosphatase</keyword>
<dbReference type="CDD" id="cd14500">
    <property type="entry name" value="PTP-IVa"/>
    <property type="match status" value="1"/>
</dbReference>
<reference evidence="11" key="1">
    <citation type="submission" date="2021-09" db="EMBL/GenBank/DDBJ databases">
        <authorList>
            <consortium name="AG Swart"/>
            <person name="Singh M."/>
            <person name="Singh A."/>
            <person name="Seah K."/>
            <person name="Emmerich C."/>
        </authorList>
    </citation>
    <scope>NUCLEOTIDE SEQUENCE</scope>
    <source>
        <strain evidence="11">ATCC30299</strain>
    </source>
</reference>
<dbReference type="AlphaFoldDB" id="A0AAU9JA46"/>
<dbReference type="InterPro" id="IPR029021">
    <property type="entry name" value="Prot-tyrosine_phosphatase-like"/>
</dbReference>
<keyword evidence="3" id="KW-0488">Methylation</keyword>
<evidence type="ECO:0000313" key="11">
    <source>
        <dbReference type="EMBL" id="CAG9322625.1"/>
    </source>
</evidence>